<protein>
    <recommendedName>
        <fullName evidence="5">Integrating conjugative element protein</fullName>
    </recommendedName>
</protein>
<feature type="region of interest" description="Disordered" evidence="1">
    <location>
        <begin position="190"/>
        <end position="217"/>
    </location>
</feature>
<evidence type="ECO:0000256" key="2">
    <source>
        <dbReference type="SAM" id="SignalP"/>
    </source>
</evidence>
<dbReference type="EMBL" id="CP000512">
    <property type="protein sequence ID" value="ABM33333.1"/>
    <property type="molecule type" value="Genomic_DNA"/>
</dbReference>
<dbReference type="InterPro" id="IPR021300">
    <property type="entry name" value="Integr_conj_element_PFL4695"/>
</dbReference>
<evidence type="ECO:0000313" key="3">
    <source>
        <dbReference type="EMBL" id="ABM33333.1"/>
    </source>
</evidence>
<accession>A1TQU5</accession>
<feature type="signal peptide" evidence="2">
    <location>
        <begin position="1"/>
        <end position="25"/>
    </location>
</feature>
<feature type="compositionally biased region" description="Polar residues" evidence="1">
    <location>
        <begin position="190"/>
        <end position="199"/>
    </location>
</feature>
<dbReference type="Proteomes" id="UP000002596">
    <property type="component" value="Chromosome"/>
</dbReference>
<dbReference type="KEGG" id="aav:Aave_2765"/>
<reference evidence="3 4" key="1">
    <citation type="submission" date="2006-12" db="EMBL/GenBank/DDBJ databases">
        <title>Complete sequence of Acidovorax avenae subsp. citrulli AAC00-1.</title>
        <authorList>
            <consortium name="US DOE Joint Genome Institute"/>
            <person name="Copeland A."/>
            <person name="Lucas S."/>
            <person name="Lapidus A."/>
            <person name="Barry K."/>
            <person name="Detter J.C."/>
            <person name="Glavina del Rio T."/>
            <person name="Dalin E."/>
            <person name="Tice H."/>
            <person name="Pitluck S."/>
            <person name="Kiss H."/>
            <person name="Brettin T."/>
            <person name="Bruce D."/>
            <person name="Han C."/>
            <person name="Tapia R."/>
            <person name="Gilna P."/>
            <person name="Schmutz J."/>
            <person name="Larimer F."/>
            <person name="Land M."/>
            <person name="Hauser L."/>
            <person name="Kyrpides N."/>
            <person name="Kim E."/>
            <person name="Stahl D."/>
            <person name="Richardson P."/>
        </authorList>
    </citation>
    <scope>NUCLEOTIDE SEQUENCE [LARGE SCALE GENOMIC DNA]</scope>
    <source>
        <strain evidence="3 4">AAC00-1</strain>
    </source>
</reference>
<evidence type="ECO:0008006" key="5">
    <source>
        <dbReference type="Google" id="ProtNLM"/>
    </source>
</evidence>
<dbReference type="Pfam" id="PF11072">
    <property type="entry name" value="DUF2859"/>
    <property type="match status" value="1"/>
</dbReference>
<sequence>MTMQRRSILRAAALLAGHLPGLAAAAAQGRDGADVALQIIHDSGRGVPMAPYLAQLAGDADDPGALSGVPFPFVSRRLRGGVLQVEGTAVFQPEWLTEAVFVVAADDVSFRWLAYNHARLVQMQAVGVVVQAGTAAAYQVMQRLARPMRLAPDSGEWVSERLAAAGADVYPVLVQTDGRAYQILTQDTGPAASGRSSLEQPMPAHVQKLPRQVGGRR</sequence>
<dbReference type="eggNOG" id="ENOG5033DYS">
    <property type="taxonomic scope" value="Bacteria"/>
</dbReference>
<dbReference type="STRING" id="397945.Aave_2765"/>
<evidence type="ECO:0000313" key="4">
    <source>
        <dbReference type="Proteomes" id="UP000002596"/>
    </source>
</evidence>
<gene>
    <name evidence="3" type="ordered locus">Aave_2765</name>
</gene>
<name>A1TQU5_PARC0</name>
<proteinExistence type="predicted"/>
<dbReference type="NCBIfam" id="TIGR03765">
    <property type="entry name" value="ICE_PFL_4695"/>
    <property type="match status" value="1"/>
</dbReference>
<keyword evidence="2" id="KW-0732">Signal</keyword>
<evidence type="ECO:0000256" key="1">
    <source>
        <dbReference type="SAM" id="MobiDB-lite"/>
    </source>
</evidence>
<feature type="chain" id="PRO_5002637905" description="Integrating conjugative element protein" evidence="2">
    <location>
        <begin position="26"/>
        <end position="217"/>
    </location>
</feature>
<dbReference type="AlphaFoldDB" id="A1TQU5"/>
<dbReference type="HOGENOM" id="CLU_110572_0_0_4"/>
<dbReference type="InterPro" id="IPR006311">
    <property type="entry name" value="TAT_signal"/>
</dbReference>
<dbReference type="PROSITE" id="PS51318">
    <property type="entry name" value="TAT"/>
    <property type="match status" value="1"/>
</dbReference>
<organism evidence="3 4">
    <name type="scientific">Paracidovorax citrulli (strain AAC00-1)</name>
    <name type="common">Acidovorax citrulli</name>
    <dbReference type="NCBI Taxonomy" id="397945"/>
    <lineage>
        <taxon>Bacteria</taxon>
        <taxon>Pseudomonadati</taxon>
        <taxon>Pseudomonadota</taxon>
        <taxon>Betaproteobacteria</taxon>
        <taxon>Burkholderiales</taxon>
        <taxon>Comamonadaceae</taxon>
        <taxon>Paracidovorax</taxon>
    </lineage>
</organism>